<comment type="subcellular location">
    <subcellularLocation>
        <location evidence="1">Nucleus</location>
    </subcellularLocation>
</comment>
<evidence type="ECO:0000313" key="10">
    <source>
        <dbReference type="Proteomes" id="UP000541181"/>
    </source>
</evidence>
<keyword evidence="2" id="KW-0479">Metal-binding</keyword>
<evidence type="ECO:0000313" key="9">
    <source>
        <dbReference type="EMBL" id="NWS64867.1"/>
    </source>
</evidence>
<keyword evidence="5" id="KW-0862">Zinc</keyword>
<reference evidence="9 10" key="1">
    <citation type="submission" date="2019-09" db="EMBL/GenBank/DDBJ databases">
        <title>Bird 10,000 Genomes (B10K) Project - Family phase.</title>
        <authorList>
            <person name="Zhang G."/>
        </authorList>
    </citation>
    <scope>NUCLEOTIDE SEQUENCE [LARGE SCALE GENOMIC DNA]</scope>
    <source>
        <strain evidence="9">B10K-CU-031-22</strain>
    </source>
</reference>
<keyword evidence="6" id="KW-0539">Nucleus</keyword>
<dbReference type="GO" id="GO:0000978">
    <property type="term" value="F:RNA polymerase II cis-regulatory region sequence-specific DNA binding"/>
    <property type="evidence" value="ECO:0007669"/>
    <property type="project" value="TreeGrafter"/>
</dbReference>
<dbReference type="FunFam" id="3.30.160.60:FF:002343">
    <property type="entry name" value="Zinc finger protein 33A"/>
    <property type="match status" value="1"/>
</dbReference>
<dbReference type="Pfam" id="PF00096">
    <property type="entry name" value="zf-C2H2"/>
    <property type="match status" value="1"/>
</dbReference>
<dbReference type="AlphaFoldDB" id="A0A7K5H696"/>
<feature type="domain" description="C2H2-type" evidence="8">
    <location>
        <begin position="1"/>
        <end position="20"/>
    </location>
</feature>
<evidence type="ECO:0000256" key="4">
    <source>
        <dbReference type="ARBA" id="ARBA00022771"/>
    </source>
</evidence>
<dbReference type="OrthoDB" id="8113227at2759"/>
<dbReference type="GO" id="GO:0008270">
    <property type="term" value="F:zinc ion binding"/>
    <property type="evidence" value="ECO:0007669"/>
    <property type="project" value="UniProtKB-KW"/>
</dbReference>
<name>A0A7K5H696_9AVES</name>
<keyword evidence="10" id="KW-1185">Reference proteome</keyword>
<dbReference type="SMART" id="SM00355">
    <property type="entry name" value="ZnF_C2H2"/>
    <property type="match status" value="1"/>
</dbReference>
<dbReference type="PANTHER" id="PTHR23226:SF416">
    <property type="entry name" value="FI01424P"/>
    <property type="match status" value="1"/>
</dbReference>
<evidence type="ECO:0000256" key="2">
    <source>
        <dbReference type="ARBA" id="ARBA00022723"/>
    </source>
</evidence>
<feature type="domain" description="C2H2-type" evidence="8">
    <location>
        <begin position="21"/>
        <end position="48"/>
    </location>
</feature>
<comment type="caution">
    <text evidence="9">The sequence shown here is derived from an EMBL/GenBank/DDBJ whole genome shotgun (WGS) entry which is preliminary data.</text>
</comment>
<dbReference type="Proteomes" id="UP000541181">
    <property type="component" value="Unassembled WGS sequence"/>
</dbReference>
<dbReference type="SUPFAM" id="SSF57667">
    <property type="entry name" value="beta-beta-alpha zinc fingers"/>
    <property type="match status" value="1"/>
</dbReference>
<dbReference type="InterPro" id="IPR036236">
    <property type="entry name" value="Znf_C2H2_sf"/>
</dbReference>
<dbReference type="InterPro" id="IPR013087">
    <property type="entry name" value="Znf_C2H2_type"/>
</dbReference>
<dbReference type="EMBL" id="VZRC01001720">
    <property type="protein sequence ID" value="NWS64867.1"/>
    <property type="molecule type" value="Genomic_DNA"/>
</dbReference>
<proteinExistence type="predicted"/>
<dbReference type="GO" id="GO:0000981">
    <property type="term" value="F:DNA-binding transcription factor activity, RNA polymerase II-specific"/>
    <property type="evidence" value="ECO:0007669"/>
    <property type="project" value="TreeGrafter"/>
</dbReference>
<evidence type="ECO:0000256" key="3">
    <source>
        <dbReference type="ARBA" id="ARBA00022737"/>
    </source>
</evidence>
<accession>A0A7K5H696</accession>
<organism evidence="9 10">
    <name type="scientific">Chunga burmeisteri</name>
    <name type="common">Black-legged seriema</name>
    <dbReference type="NCBI Taxonomy" id="1352770"/>
    <lineage>
        <taxon>Eukaryota</taxon>
        <taxon>Metazoa</taxon>
        <taxon>Chordata</taxon>
        <taxon>Craniata</taxon>
        <taxon>Vertebrata</taxon>
        <taxon>Euteleostomi</taxon>
        <taxon>Archelosauria</taxon>
        <taxon>Archosauria</taxon>
        <taxon>Dinosauria</taxon>
        <taxon>Saurischia</taxon>
        <taxon>Theropoda</taxon>
        <taxon>Coelurosauria</taxon>
        <taxon>Aves</taxon>
        <taxon>Neognathae</taxon>
        <taxon>Neoaves</taxon>
        <taxon>Telluraves</taxon>
        <taxon>Australaves</taxon>
        <taxon>Cariamiformes</taxon>
        <taxon>Cariamidae</taxon>
        <taxon>Chunga</taxon>
    </lineage>
</organism>
<dbReference type="PANTHER" id="PTHR23226">
    <property type="entry name" value="ZINC FINGER AND SCAN DOMAIN-CONTAINING"/>
    <property type="match status" value="1"/>
</dbReference>
<dbReference type="PROSITE" id="PS00028">
    <property type="entry name" value="ZINC_FINGER_C2H2_1"/>
    <property type="match status" value="1"/>
</dbReference>
<dbReference type="GO" id="GO:0005634">
    <property type="term" value="C:nucleus"/>
    <property type="evidence" value="ECO:0007669"/>
    <property type="project" value="UniProtKB-SubCell"/>
</dbReference>
<keyword evidence="3" id="KW-0677">Repeat</keyword>
<feature type="non-terminal residue" evidence="9">
    <location>
        <position position="56"/>
    </location>
</feature>
<protein>
    <submittedName>
        <fullName evidence="9">ZN180 protein</fullName>
    </submittedName>
</protein>
<dbReference type="PROSITE" id="PS50157">
    <property type="entry name" value="ZINC_FINGER_C2H2_2"/>
    <property type="match status" value="2"/>
</dbReference>
<dbReference type="Gene3D" id="3.30.160.60">
    <property type="entry name" value="Classic Zinc Finger"/>
    <property type="match status" value="3"/>
</dbReference>
<evidence type="ECO:0000256" key="5">
    <source>
        <dbReference type="ARBA" id="ARBA00022833"/>
    </source>
</evidence>
<evidence type="ECO:0000256" key="1">
    <source>
        <dbReference type="ARBA" id="ARBA00004123"/>
    </source>
</evidence>
<evidence type="ECO:0000259" key="8">
    <source>
        <dbReference type="PROSITE" id="PS50157"/>
    </source>
</evidence>
<sequence>SFNQRSNLLTHQQVHTGKKPYGCPECGKSFTYRFVLLIHQKTHTGDKPYICAHCGK</sequence>
<feature type="non-terminal residue" evidence="9">
    <location>
        <position position="1"/>
    </location>
</feature>
<evidence type="ECO:0000256" key="7">
    <source>
        <dbReference type="PROSITE-ProRule" id="PRU00042"/>
    </source>
</evidence>
<keyword evidence="4 7" id="KW-0863">Zinc-finger</keyword>
<evidence type="ECO:0000256" key="6">
    <source>
        <dbReference type="ARBA" id="ARBA00023242"/>
    </source>
</evidence>
<gene>
    <name evidence="9" type="primary">Znf180_1</name>
    <name evidence="9" type="ORF">CHUBUR_R01497</name>
</gene>